<evidence type="ECO:0000313" key="1">
    <source>
        <dbReference type="EMBL" id="OWM78574.1"/>
    </source>
</evidence>
<comment type="caution">
    <text evidence="1">The sequence shown here is derived from an EMBL/GenBank/DDBJ whole genome shotgun (WGS) entry which is preliminary data.</text>
</comment>
<accession>A0A218X0S3</accession>
<dbReference type="EMBL" id="MTKT01002492">
    <property type="protein sequence ID" value="OWM78574.1"/>
    <property type="molecule type" value="Genomic_DNA"/>
</dbReference>
<proteinExistence type="predicted"/>
<name>A0A218X0S3_PUNGR</name>
<dbReference type="AlphaFoldDB" id="A0A218X0S3"/>
<gene>
    <name evidence="1" type="ORF">CDL15_Pgr002741</name>
</gene>
<organism evidence="1 2">
    <name type="scientific">Punica granatum</name>
    <name type="common">Pomegranate</name>
    <dbReference type="NCBI Taxonomy" id="22663"/>
    <lineage>
        <taxon>Eukaryota</taxon>
        <taxon>Viridiplantae</taxon>
        <taxon>Streptophyta</taxon>
        <taxon>Embryophyta</taxon>
        <taxon>Tracheophyta</taxon>
        <taxon>Spermatophyta</taxon>
        <taxon>Magnoliopsida</taxon>
        <taxon>eudicotyledons</taxon>
        <taxon>Gunneridae</taxon>
        <taxon>Pentapetalae</taxon>
        <taxon>rosids</taxon>
        <taxon>malvids</taxon>
        <taxon>Myrtales</taxon>
        <taxon>Lythraceae</taxon>
        <taxon>Punica</taxon>
    </lineage>
</organism>
<evidence type="ECO:0000313" key="2">
    <source>
        <dbReference type="Proteomes" id="UP000197138"/>
    </source>
</evidence>
<sequence>MEKTAGFALALTRIIIAGSNEVLAAYMSRKSLETFIHRKQSLPFQVKICLKGEEEEEALLRLDSSPLAFQELMCLNMAVSGSPAGEEFIPGSSLCYVWTRRSREETEGEEEARPLAEITD</sequence>
<dbReference type="Proteomes" id="UP000197138">
    <property type="component" value="Unassembled WGS sequence"/>
</dbReference>
<reference evidence="2" key="1">
    <citation type="journal article" date="2017" name="Plant J.">
        <title>The pomegranate (Punica granatum L.) genome and the genomics of punicalagin biosynthesis.</title>
        <authorList>
            <person name="Qin G."/>
            <person name="Xu C."/>
            <person name="Ming R."/>
            <person name="Tang H."/>
            <person name="Guyot R."/>
            <person name="Kramer E.M."/>
            <person name="Hu Y."/>
            <person name="Yi X."/>
            <person name="Qi Y."/>
            <person name="Xu X."/>
            <person name="Gao Z."/>
            <person name="Pan H."/>
            <person name="Jian J."/>
            <person name="Tian Y."/>
            <person name="Yue Z."/>
            <person name="Xu Y."/>
        </authorList>
    </citation>
    <scope>NUCLEOTIDE SEQUENCE [LARGE SCALE GENOMIC DNA]</scope>
    <source>
        <strain evidence="2">cv. Dabenzi</strain>
    </source>
</reference>
<protein>
    <submittedName>
        <fullName evidence="1">Uncharacterized protein</fullName>
    </submittedName>
</protein>